<evidence type="ECO:0000256" key="2">
    <source>
        <dbReference type="ARBA" id="ARBA00023125"/>
    </source>
</evidence>
<name>A0A7X5KLQ9_9FIRM</name>
<dbReference type="InterPro" id="IPR000843">
    <property type="entry name" value="HTH_LacI"/>
</dbReference>
<dbReference type="SUPFAM" id="SSF47413">
    <property type="entry name" value="lambda repressor-like DNA-binding domains"/>
    <property type="match status" value="1"/>
</dbReference>
<dbReference type="Proteomes" id="UP000461585">
    <property type="component" value="Unassembled WGS sequence"/>
</dbReference>
<comment type="caution">
    <text evidence="5">The sequence shown here is derived from an EMBL/GenBank/DDBJ whole genome shotgun (WGS) entry which is preliminary data.</text>
</comment>
<reference evidence="5 6" key="1">
    <citation type="submission" date="2020-01" db="EMBL/GenBank/DDBJ databases">
        <title>Anaeroalcalibacter tamaniensis gen. nov., sp. nov., moderately halophilic strictly anaerobic fermenter bacterium from mud volcano of Taman peninsula.</title>
        <authorList>
            <person name="Frolova A."/>
            <person name="Merkel A.Y."/>
            <person name="Slobodkin A.I."/>
        </authorList>
    </citation>
    <scope>NUCLEOTIDE SEQUENCE [LARGE SCALE GENOMIC DNA]</scope>
    <source>
        <strain evidence="5 6">F-3ap</strain>
    </source>
</reference>
<keyword evidence="2" id="KW-0238">DNA-binding</keyword>
<sequence>MGALATIEDVVKKSKVSRSTVFRFLNGQNVRKSSEVKIMDAMRQLNYKTDEVQKRNNYVIEVSIPSNYNEFQGFSEIVQGIMESAEESGIAVQLCRREGRQIDDDYLKWNREERVGVLVIGKNKADDLKEAAHLVRKNIPHIFVNHVFEMKDVNCIGPDMEQAAYEVIKVLLEKGHQRIMALGKYDEFLVDEQKINGYKRALAEKGIRPEGWLQTYEDAKDWESRIRKALRSREVPDAFFGLCDSDSIKFVNIAREEGYQIPQDISVVGMDDISMAKYAFPPLTTIRIPFKRMGIVAVKQMMYLFQGEFRHLTVEMNYKLVERTSVVDRRQL</sequence>
<feature type="domain" description="HTH lacI-type" evidence="4">
    <location>
        <begin position="4"/>
        <end position="69"/>
    </location>
</feature>
<accession>A0A7X5KLQ9</accession>
<dbReference type="EMBL" id="JAAEEH010000009">
    <property type="protein sequence ID" value="NDL67081.1"/>
    <property type="molecule type" value="Genomic_DNA"/>
</dbReference>
<evidence type="ECO:0000256" key="3">
    <source>
        <dbReference type="ARBA" id="ARBA00023163"/>
    </source>
</evidence>
<evidence type="ECO:0000256" key="1">
    <source>
        <dbReference type="ARBA" id="ARBA00023015"/>
    </source>
</evidence>
<dbReference type="Gene3D" id="3.40.50.2300">
    <property type="match status" value="2"/>
</dbReference>
<keyword evidence="1" id="KW-0805">Transcription regulation</keyword>
<evidence type="ECO:0000313" key="5">
    <source>
        <dbReference type="EMBL" id="NDL67081.1"/>
    </source>
</evidence>
<dbReference type="Pfam" id="PF13377">
    <property type="entry name" value="Peripla_BP_3"/>
    <property type="match status" value="1"/>
</dbReference>
<dbReference type="SUPFAM" id="SSF53822">
    <property type="entry name" value="Periplasmic binding protein-like I"/>
    <property type="match status" value="1"/>
</dbReference>
<dbReference type="SMART" id="SM00354">
    <property type="entry name" value="HTH_LACI"/>
    <property type="match status" value="1"/>
</dbReference>
<protein>
    <submittedName>
        <fullName evidence="5">LacI family transcriptional regulator</fullName>
    </submittedName>
</protein>
<proteinExistence type="predicted"/>
<dbReference type="RefSeq" id="WP_162369804.1">
    <property type="nucleotide sequence ID" value="NZ_JAAEEH010000009.1"/>
</dbReference>
<evidence type="ECO:0000259" key="4">
    <source>
        <dbReference type="SMART" id="SM00354"/>
    </source>
</evidence>
<dbReference type="GO" id="GO:0000976">
    <property type="term" value="F:transcription cis-regulatory region binding"/>
    <property type="evidence" value="ECO:0007669"/>
    <property type="project" value="TreeGrafter"/>
</dbReference>
<dbReference type="Pfam" id="PF00356">
    <property type="entry name" value="LacI"/>
    <property type="match status" value="1"/>
</dbReference>
<dbReference type="CDD" id="cd06267">
    <property type="entry name" value="PBP1_LacI_sugar_binding-like"/>
    <property type="match status" value="1"/>
</dbReference>
<evidence type="ECO:0000313" key="6">
    <source>
        <dbReference type="Proteomes" id="UP000461585"/>
    </source>
</evidence>
<keyword evidence="6" id="KW-1185">Reference proteome</keyword>
<dbReference type="InterPro" id="IPR010982">
    <property type="entry name" value="Lambda_DNA-bd_dom_sf"/>
</dbReference>
<gene>
    <name evidence="5" type="ORF">GXN74_04875</name>
</gene>
<dbReference type="InterPro" id="IPR046335">
    <property type="entry name" value="LacI/GalR-like_sensor"/>
</dbReference>
<keyword evidence="3" id="KW-0804">Transcription</keyword>
<dbReference type="PANTHER" id="PTHR30146">
    <property type="entry name" value="LACI-RELATED TRANSCRIPTIONAL REPRESSOR"/>
    <property type="match status" value="1"/>
</dbReference>
<dbReference type="AlphaFoldDB" id="A0A7X5KLQ9"/>
<dbReference type="PANTHER" id="PTHR30146:SF149">
    <property type="entry name" value="HTH-TYPE TRANSCRIPTIONAL REGULATOR EBGR"/>
    <property type="match status" value="1"/>
</dbReference>
<dbReference type="Gene3D" id="1.10.260.40">
    <property type="entry name" value="lambda repressor-like DNA-binding domains"/>
    <property type="match status" value="1"/>
</dbReference>
<organism evidence="5 6">
    <name type="scientific">Anaerotalea alkaliphila</name>
    <dbReference type="NCBI Taxonomy" id="2662126"/>
    <lineage>
        <taxon>Bacteria</taxon>
        <taxon>Bacillati</taxon>
        <taxon>Bacillota</taxon>
        <taxon>Clostridia</taxon>
        <taxon>Eubacteriales</taxon>
        <taxon>Anaerotalea</taxon>
    </lineage>
</organism>
<dbReference type="InterPro" id="IPR028082">
    <property type="entry name" value="Peripla_BP_I"/>
</dbReference>
<dbReference type="GO" id="GO:0003700">
    <property type="term" value="F:DNA-binding transcription factor activity"/>
    <property type="evidence" value="ECO:0007669"/>
    <property type="project" value="TreeGrafter"/>
</dbReference>